<dbReference type="GO" id="GO:0016020">
    <property type="term" value="C:membrane"/>
    <property type="evidence" value="ECO:0007669"/>
    <property type="project" value="InterPro"/>
</dbReference>
<evidence type="ECO:0000256" key="1">
    <source>
        <dbReference type="ARBA" id="ARBA00008769"/>
    </source>
</evidence>
<dbReference type="AlphaFoldDB" id="A0A926VI36"/>
<dbReference type="PROSITE" id="PS51272">
    <property type="entry name" value="SLH"/>
    <property type="match status" value="1"/>
</dbReference>
<evidence type="ECO:0000256" key="3">
    <source>
        <dbReference type="SAM" id="Coils"/>
    </source>
</evidence>
<feature type="coiled-coil region" evidence="3">
    <location>
        <begin position="79"/>
        <end position="113"/>
    </location>
</feature>
<keyword evidence="6" id="KW-1185">Reference proteome</keyword>
<dbReference type="PANTHER" id="PTHR43308">
    <property type="entry name" value="OUTER MEMBRANE PROTEIN ALPHA-RELATED"/>
    <property type="match status" value="1"/>
</dbReference>
<dbReference type="Gene3D" id="2.40.160.180">
    <property type="entry name" value="Carbohydrate-selective porin OprB"/>
    <property type="match status" value="1"/>
</dbReference>
<dbReference type="InterPro" id="IPR038673">
    <property type="entry name" value="OprB_sf"/>
</dbReference>
<evidence type="ECO:0000259" key="4">
    <source>
        <dbReference type="PROSITE" id="PS51272"/>
    </source>
</evidence>
<name>A0A926VI36_9CYAN</name>
<dbReference type="InterPro" id="IPR051465">
    <property type="entry name" value="Cell_Envelope_Struct_Comp"/>
</dbReference>
<accession>A0A926VI36</accession>
<dbReference type="Proteomes" id="UP000641646">
    <property type="component" value="Unassembled WGS sequence"/>
</dbReference>
<reference evidence="5" key="2">
    <citation type="submission" date="2020-08" db="EMBL/GenBank/DDBJ databases">
        <authorList>
            <person name="Chen M."/>
            <person name="Teng W."/>
            <person name="Zhao L."/>
            <person name="Hu C."/>
            <person name="Zhou Y."/>
            <person name="Han B."/>
            <person name="Song L."/>
            <person name="Shu W."/>
        </authorList>
    </citation>
    <scope>NUCLEOTIDE SEQUENCE</scope>
    <source>
        <strain evidence="5">FACHB-1375</strain>
    </source>
</reference>
<evidence type="ECO:0000256" key="2">
    <source>
        <dbReference type="RuleBase" id="RU363072"/>
    </source>
</evidence>
<dbReference type="InterPro" id="IPR007049">
    <property type="entry name" value="Carb-sel_porin_OprB"/>
</dbReference>
<comment type="caution">
    <text evidence="5">The sequence shown here is derived from an EMBL/GenBank/DDBJ whole genome shotgun (WGS) entry which is preliminary data.</text>
</comment>
<reference evidence="5" key="1">
    <citation type="journal article" date="2015" name="ISME J.">
        <title>Draft Genome Sequence of Streptomyces incarnatus NRRL8089, which Produces the Nucleoside Antibiotic Sinefungin.</title>
        <authorList>
            <person name="Oshima K."/>
            <person name="Hattori M."/>
            <person name="Shimizu H."/>
            <person name="Fukuda K."/>
            <person name="Nemoto M."/>
            <person name="Inagaki K."/>
            <person name="Tamura T."/>
        </authorList>
    </citation>
    <scope>NUCLEOTIDE SEQUENCE</scope>
    <source>
        <strain evidence="5">FACHB-1375</strain>
    </source>
</reference>
<dbReference type="NCBIfam" id="NF033921">
    <property type="entry name" value="por_somb"/>
    <property type="match status" value="1"/>
</dbReference>
<dbReference type="EMBL" id="JACJPW010000075">
    <property type="protein sequence ID" value="MBD2184202.1"/>
    <property type="molecule type" value="Genomic_DNA"/>
</dbReference>
<dbReference type="InterPro" id="IPR047684">
    <property type="entry name" value="Por_som-like"/>
</dbReference>
<protein>
    <submittedName>
        <fullName evidence="5">Carbohydrate porin</fullName>
    </submittedName>
</protein>
<proteinExistence type="inferred from homology"/>
<dbReference type="GO" id="GO:0008643">
    <property type="term" value="P:carbohydrate transport"/>
    <property type="evidence" value="ECO:0007669"/>
    <property type="project" value="InterPro"/>
</dbReference>
<gene>
    <name evidence="5" type="ORF">H6G03_24545</name>
</gene>
<evidence type="ECO:0000313" key="5">
    <source>
        <dbReference type="EMBL" id="MBD2184202.1"/>
    </source>
</evidence>
<dbReference type="Pfam" id="PF04966">
    <property type="entry name" value="OprB"/>
    <property type="match status" value="1"/>
</dbReference>
<dbReference type="Pfam" id="PF00395">
    <property type="entry name" value="SLH"/>
    <property type="match status" value="1"/>
</dbReference>
<sequence length="478" mass="52286">MNQVTNVSQLEDVSPGDWAFEAVRNLVERYGCIEGYPDRTFRGNRALTRYEFAAGLNSCLQQIEQLIARSGANVTREDLETLQRLTQEFKAELATLRGRVDALENRITSLEANQFSTTTKLSVETVIVATQVFGEENAATGEDIEDEATLGYRVRQSFLTSFNGRDRLRLRLQMGNTFDARGGSNITNLNTFGSNTGNDVRLNKAEYRFPIGDSTMVWIAAHNMNLDDVADPLAPFTTSATTGANSGFGAYAPIYYTSYGAGVGVSHDFSKKFNLSGYYSAGNAGNPSHGSGFFDGQFVAGTQLTYRPSANAGIGLVYTRSYFPGKDTGFVSGSVGSALADNPFQGNATSTDNFAIVGNWRIAPAFSIEGWAMYTRANAEGGSRDGDTADIRNWKLSFAFPDLFKKGNLGVLTVGNPPQAYRVEGGPEDEETAWFVEAFYSYRVNDYMSITPGFFVITNPENNRDPLWVGVLRAGFDF</sequence>
<keyword evidence="3" id="KW-0175">Coiled coil</keyword>
<dbReference type="PANTHER" id="PTHR43308:SF1">
    <property type="entry name" value="OUTER MEMBRANE PROTEIN ALPHA"/>
    <property type="match status" value="1"/>
</dbReference>
<organism evidence="5 6">
    <name type="scientific">Aerosakkonema funiforme FACHB-1375</name>
    <dbReference type="NCBI Taxonomy" id="2949571"/>
    <lineage>
        <taxon>Bacteria</taxon>
        <taxon>Bacillati</taxon>
        <taxon>Cyanobacteriota</taxon>
        <taxon>Cyanophyceae</taxon>
        <taxon>Oscillatoriophycideae</taxon>
        <taxon>Aerosakkonematales</taxon>
        <taxon>Aerosakkonemataceae</taxon>
        <taxon>Aerosakkonema</taxon>
    </lineage>
</organism>
<comment type="similarity">
    <text evidence="1 2">Belongs to the OprB family.</text>
</comment>
<dbReference type="GO" id="GO:0015288">
    <property type="term" value="F:porin activity"/>
    <property type="evidence" value="ECO:0007669"/>
    <property type="project" value="InterPro"/>
</dbReference>
<feature type="domain" description="SLH" evidence="4">
    <location>
        <begin position="6"/>
        <end position="70"/>
    </location>
</feature>
<evidence type="ECO:0000313" key="6">
    <source>
        <dbReference type="Proteomes" id="UP000641646"/>
    </source>
</evidence>
<dbReference type="InterPro" id="IPR001119">
    <property type="entry name" value="SLH_dom"/>
</dbReference>